<dbReference type="AlphaFoldDB" id="A0A1D1YE24"/>
<evidence type="ECO:0000256" key="1">
    <source>
        <dbReference type="ARBA" id="ARBA00007690"/>
    </source>
</evidence>
<proteinExistence type="inferred from homology"/>
<dbReference type="PANTHER" id="PTHR48412:SF1">
    <property type="entry name" value="ARM REPEAT SUPERFAMILY PROTEIN"/>
    <property type="match status" value="1"/>
</dbReference>
<protein>
    <submittedName>
        <fullName evidence="5">RRP12-like protein</fullName>
    </submittedName>
</protein>
<feature type="region of interest" description="Disordered" evidence="2">
    <location>
        <begin position="1"/>
        <end position="116"/>
    </location>
</feature>
<evidence type="ECO:0000259" key="3">
    <source>
        <dbReference type="Pfam" id="PF08161"/>
    </source>
</evidence>
<dbReference type="InterPro" id="IPR057860">
    <property type="entry name" value="HEAT_RRP12_N"/>
</dbReference>
<name>A0A1D1YE24_9ARAE</name>
<feature type="domain" description="RRP12 N-terminal HEAT" evidence="4">
    <location>
        <begin position="115"/>
        <end position="380"/>
    </location>
</feature>
<feature type="non-terminal residue" evidence="5">
    <location>
        <position position="1"/>
    </location>
</feature>
<feature type="domain" description="RRP12 HEAT" evidence="3">
    <location>
        <begin position="451"/>
        <end position="756"/>
    </location>
</feature>
<reference evidence="5" key="1">
    <citation type="submission" date="2015-07" db="EMBL/GenBank/DDBJ databases">
        <title>Transcriptome Assembly of Anthurium amnicola.</title>
        <authorList>
            <person name="Suzuki J."/>
        </authorList>
    </citation>
    <scope>NUCLEOTIDE SEQUENCE</scope>
</reference>
<comment type="similarity">
    <text evidence="1">Belongs to the RRP12 family.</text>
</comment>
<feature type="region of interest" description="Disordered" evidence="2">
    <location>
        <begin position="1202"/>
        <end position="1243"/>
    </location>
</feature>
<evidence type="ECO:0000313" key="5">
    <source>
        <dbReference type="EMBL" id="JAT52895.1"/>
    </source>
</evidence>
<organism evidence="5">
    <name type="scientific">Anthurium amnicola</name>
    <dbReference type="NCBI Taxonomy" id="1678845"/>
    <lineage>
        <taxon>Eukaryota</taxon>
        <taxon>Viridiplantae</taxon>
        <taxon>Streptophyta</taxon>
        <taxon>Embryophyta</taxon>
        <taxon>Tracheophyta</taxon>
        <taxon>Spermatophyta</taxon>
        <taxon>Magnoliopsida</taxon>
        <taxon>Liliopsida</taxon>
        <taxon>Araceae</taxon>
        <taxon>Pothoideae</taxon>
        <taxon>Potheae</taxon>
        <taxon>Anthurium</taxon>
    </lineage>
</organism>
<evidence type="ECO:0000256" key="2">
    <source>
        <dbReference type="SAM" id="MobiDB-lite"/>
    </source>
</evidence>
<dbReference type="InterPro" id="IPR016024">
    <property type="entry name" value="ARM-type_fold"/>
</dbReference>
<dbReference type="InterPro" id="IPR012978">
    <property type="entry name" value="HEAT_RRP12"/>
</dbReference>
<dbReference type="EMBL" id="GDJX01015041">
    <property type="protein sequence ID" value="JAT52895.1"/>
    <property type="molecule type" value="Transcribed_RNA"/>
</dbReference>
<dbReference type="SUPFAM" id="SSF48371">
    <property type="entry name" value="ARM repeat"/>
    <property type="match status" value="1"/>
</dbReference>
<dbReference type="Pfam" id="PF25772">
    <property type="entry name" value="HEAT_RRP12_N"/>
    <property type="match status" value="1"/>
</dbReference>
<dbReference type="PANTHER" id="PTHR48412">
    <property type="entry name" value="ARM REPEAT SUPERFAMILY PROTEIN"/>
    <property type="match status" value="1"/>
</dbReference>
<accession>A0A1D1YE24</accession>
<evidence type="ECO:0000259" key="4">
    <source>
        <dbReference type="Pfam" id="PF25772"/>
    </source>
</evidence>
<feature type="compositionally biased region" description="Basic and acidic residues" evidence="2">
    <location>
        <begin position="1203"/>
        <end position="1218"/>
    </location>
</feature>
<sequence length="1243" mass="138388">GRAAFNPFSTGRYLLGFPCSRRRSRRHSPTEPLGSPPPSPAGPMKRRSSAEAGEEAPGVGPRENKKQKRKKTRREGTAVAEPAASHSMAVEEEEAVKGEVDVEREGEGGVDLPGGGSDVCQSLMDRYARSSAPHHRHLCAFAAAMRSILIDEGLPLTPPAYFAASIAAVCDADRDALAALSAFVSFLLPHVPVGSVPPRNAREAASSLSDLLRDSTPGTLAAPTVRSLVGSLGLLLQCVDVDDWSAVKLPLKTLLRFSVDSRPKVRKCAQISIEKVFSTFKSNIIIQKASKVLLSLFQSYIPLAVELSSVRAYSKNKNLERSKHIEVLHVLNVLKLIVPNLSRKIITKFLSELYKLFSCQFSLLTRHILKLLEALLSQLTIDFLDSEAENMISKLASYISSNEKNPIDSLLSASTLLKDTMNRLHASQSHIWIKHFSLVFSSVSGLLISESSIADHAANILRELINHHTDWHVPLFISNQSSSDSMKSPEASVITSICTSCENVLSACSSIPNQNILAVISDLFIMLGEHSSFFMREIILKLSLWVTNEDKDLSDVQYVKECLGSALTSMGPDKMLSIIPILLDKEKQTCSNTWLIPIMKKYLVGASLQFFVEHIVPLAKSVWGICNRAQTSSTKKSLLSCVDGLWSLLPAFCHYPTDTAQNFDSLAKILIEQLKKDSSSHEHVSAAMKELVNENKNALRHNQEADNMYQSTGCVENNFGIKSIRSYPYTEKVAHRNIEVLASSSMELFKSLINIFFVSPPEKRAYLQEAIGCLASILDNSNIQDIFASLLVQLGLIDNSGELRKLEDGVQLANTSDLGREVGADKIEGPRCMMLELVSAFVDGADKDFINMIFDYVKPYLSATEGDYQCEAYHTLNRILKDNAWFVFAQADKLMDLLLGLESPVDLSILRCRFSCLHFLFVHLLKNNGEKRSTKPMLILNEIIRFLKNSSEEVRKSAYDTLIEISCGLKNLKPATSQSHYQQLFEMIMGYFSGSPPHMMSGAIAALSLLIYKDADLYFYVPNLMPSILFLLQNKAKEVIKAVLGLIKVLISCLQTTEIRKLLPDIVNGILPWSSVSKHHFRSKVRTIFEMLIRKCSIGSVLLVVPDKYKGFIKIITQYSQVKASLKGVVHSKQAPELLDSSIGRKHSGLPKWTKREKHHKKEYDSSGMELSKHWVKSGIRQLKKGQKRKFKDNSWLAQKHTRTWEGPHKGQRCKRETGPNCKSKRKRIQGKSTRGTKDMVVG</sequence>
<dbReference type="Gene3D" id="1.25.10.10">
    <property type="entry name" value="Leucine-rich Repeat Variant"/>
    <property type="match status" value="1"/>
</dbReference>
<dbReference type="Pfam" id="PF08161">
    <property type="entry name" value="RRP12_HEAT"/>
    <property type="match status" value="1"/>
</dbReference>
<dbReference type="InterPro" id="IPR011989">
    <property type="entry name" value="ARM-like"/>
</dbReference>
<gene>
    <name evidence="5" type="primary">RRP12_1</name>
    <name evidence="5" type="ORF">g.93786</name>
</gene>
<feature type="compositionally biased region" description="Basic and acidic residues" evidence="2">
    <location>
        <begin position="95"/>
        <end position="107"/>
    </location>
</feature>